<sequence>MIKPDTKRADIIERLTAYVLAQGLSASSLRPLAKAAGTSDRMLLYYFKDKSEIITAVLEQISAQLVEMISAHTAAEPLPVDALRRKLAGIVFEDALWPYMRIWLDVAARAAMGDPFYRAVGEQIGRGFLEWGKAQLQSDSEAQRDIDAARLLVSIEGMLFLKSVGLDDINAKAL</sequence>
<evidence type="ECO:0000259" key="3">
    <source>
        <dbReference type="PROSITE" id="PS50977"/>
    </source>
</evidence>
<dbReference type="InterPro" id="IPR001647">
    <property type="entry name" value="HTH_TetR"/>
</dbReference>
<reference evidence="4 5" key="1">
    <citation type="submission" date="2020-08" db="EMBL/GenBank/DDBJ databases">
        <title>Genomic Encyclopedia of Type Strains, Phase IV (KMG-IV): sequencing the most valuable type-strain genomes for metagenomic binning, comparative biology and taxonomic classification.</title>
        <authorList>
            <person name="Goeker M."/>
        </authorList>
    </citation>
    <scope>NUCLEOTIDE SEQUENCE [LARGE SCALE GENOMIC DNA]</scope>
    <source>
        <strain evidence="4 5">DSM 29050</strain>
    </source>
</reference>
<evidence type="ECO:0000313" key="4">
    <source>
        <dbReference type="EMBL" id="MBB3942032.1"/>
    </source>
</evidence>
<dbReference type="PROSITE" id="PS50977">
    <property type="entry name" value="HTH_TETR_2"/>
    <property type="match status" value="1"/>
</dbReference>
<dbReference type="InterPro" id="IPR009057">
    <property type="entry name" value="Homeodomain-like_sf"/>
</dbReference>
<feature type="domain" description="HTH tetR-type" evidence="3">
    <location>
        <begin position="5"/>
        <end position="65"/>
    </location>
</feature>
<evidence type="ECO:0000256" key="1">
    <source>
        <dbReference type="ARBA" id="ARBA00023125"/>
    </source>
</evidence>
<proteinExistence type="predicted"/>
<feature type="DNA-binding region" description="H-T-H motif" evidence="2">
    <location>
        <begin position="28"/>
        <end position="47"/>
    </location>
</feature>
<evidence type="ECO:0000313" key="5">
    <source>
        <dbReference type="Proteomes" id="UP000581447"/>
    </source>
</evidence>
<dbReference type="Pfam" id="PF00440">
    <property type="entry name" value="TetR_N"/>
    <property type="match status" value="1"/>
</dbReference>
<dbReference type="GO" id="GO:0003677">
    <property type="term" value="F:DNA binding"/>
    <property type="evidence" value="ECO:0007669"/>
    <property type="project" value="UniProtKB-UniRule"/>
</dbReference>
<dbReference type="Proteomes" id="UP000581447">
    <property type="component" value="Unassembled WGS sequence"/>
</dbReference>
<dbReference type="EMBL" id="JACIEA010000001">
    <property type="protein sequence ID" value="MBB3942032.1"/>
    <property type="molecule type" value="Genomic_DNA"/>
</dbReference>
<dbReference type="RefSeq" id="WP_183939301.1">
    <property type="nucleotide sequence ID" value="NZ_BAABBG010000001.1"/>
</dbReference>
<name>A0A840AYC0_9SPHN</name>
<accession>A0A840AYC0</accession>
<dbReference type="Gene3D" id="1.10.357.10">
    <property type="entry name" value="Tetracycline Repressor, domain 2"/>
    <property type="match status" value="1"/>
</dbReference>
<protein>
    <submittedName>
        <fullName evidence="4">AcrR family transcriptional regulator</fullName>
    </submittedName>
</protein>
<dbReference type="AlphaFoldDB" id="A0A840AYC0"/>
<keyword evidence="1 2" id="KW-0238">DNA-binding</keyword>
<comment type="caution">
    <text evidence="4">The sequence shown here is derived from an EMBL/GenBank/DDBJ whole genome shotgun (WGS) entry which is preliminary data.</text>
</comment>
<gene>
    <name evidence="4" type="ORF">GGR91_000254</name>
</gene>
<keyword evidence="5" id="KW-1185">Reference proteome</keyword>
<dbReference type="SUPFAM" id="SSF46689">
    <property type="entry name" value="Homeodomain-like"/>
    <property type="match status" value="1"/>
</dbReference>
<organism evidence="4 5">
    <name type="scientific">Sphingorhabdus rigui</name>
    <dbReference type="NCBI Taxonomy" id="1282858"/>
    <lineage>
        <taxon>Bacteria</taxon>
        <taxon>Pseudomonadati</taxon>
        <taxon>Pseudomonadota</taxon>
        <taxon>Alphaproteobacteria</taxon>
        <taxon>Sphingomonadales</taxon>
        <taxon>Sphingomonadaceae</taxon>
        <taxon>Sphingorhabdus</taxon>
    </lineage>
</organism>
<evidence type="ECO:0000256" key="2">
    <source>
        <dbReference type="PROSITE-ProRule" id="PRU00335"/>
    </source>
</evidence>